<dbReference type="Gene3D" id="1.10.30.10">
    <property type="entry name" value="High mobility group box domain"/>
    <property type="match status" value="1"/>
</dbReference>
<feature type="DNA-binding region" description="HMG box" evidence="3">
    <location>
        <begin position="860"/>
        <end position="940"/>
    </location>
</feature>
<dbReference type="PANTHER" id="PTHR10742">
    <property type="entry name" value="FLAVIN MONOAMINE OXIDASE"/>
    <property type="match status" value="1"/>
</dbReference>
<evidence type="ECO:0000259" key="5">
    <source>
        <dbReference type="PROSITE" id="PS50118"/>
    </source>
</evidence>
<dbReference type="GO" id="GO:0016491">
    <property type="term" value="F:oxidoreductase activity"/>
    <property type="evidence" value="ECO:0007669"/>
    <property type="project" value="UniProtKB-KW"/>
</dbReference>
<dbReference type="InterPro" id="IPR036388">
    <property type="entry name" value="WH-like_DNA-bd_sf"/>
</dbReference>
<dbReference type="FunFam" id="1.10.10.10:FF:000064">
    <property type="entry name" value="Lysine-specific histone demethylase 1A"/>
    <property type="match status" value="1"/>
</dbReference>
<reference evidence="7" key="1">
    <citation type="journal article" date="2020" name="Stud. Mycol.">
        <title>101 Dothideomycetes genomes: a test case for predicting lifestyles and emergence of pathogens.</title>
        <authorList>
            <person name="Haridas S."/>
            <person name="Albert R."/>
            <person name="Binder M."/>
            <person name="Bloem J."/>
            <person name="Labutti K."/>
            <person name="Salamov A."/>
            <person name="Andreopoulos B."/>
            <person name="Baker S."/>
            <person name="Barry K."/>
            <person name="Bills G."/>
            <person name="Bluhm B."/>
            <person name="Cannon C."/>
            <person name="Castanera R."/>
            <person name="Culley D."/>
            <person name="Daum C."/>
            <person name="Ezra D."/>
            <person name="Gonzalez J."/>
            <person name="Henrissat B."/>
            <person name="Kuo A."/>
            <person name="Liang C."/>
            <person name="Lipzen A."/>
            <person name="Lutzoni F."/>
            <person name="Magnuson J."/>
            <person name="Mondo S."/>
            <person name="Nolan M."/>
            <person name="Ohm R."/>
            <person name="Pangilinan J."/>
            <person name="Park H.-J."/>
            <person name="Ramirez L."/>
            <person name="Alfaro M."/>
            <person name="Sun H."/>
            <person name="Tritt A."/>
            <person name="Yoshinaga Y."/>
            <person name="Zwiers L.-H."/>
            <person name="Turgeon B."/>
            <person name="Goodwin S."/>
            <person name="Spatafora J."/>
            <person name="Crous P."/>
            <person name="Grigoriev I."/>
        </authorList>
    </citation>
    <scope>NUCLEOTIDE SEQUENCE</scope>
    <source>
        <strain evidence="7">Tuck. ex Michener</strain>
    </source>
</reference>
<comment type="similarity">
    <text evidence="1">Belongs to the flavin monoamine oxidase family.</text>
</comment>
<dbReference type="CDD" id="cd00084">
    <property type="entry name" value="HMG-box_SF"/>
    <property type="match status" value="1"/>
</dbReference>
<dbReference type="GO" id="GO:0003677">
    <property type="term" value="F:DNA binding"/>
    <property type="evidence" value="ECO:0007669"/>
    <property type="project" value="UniProtKB-UniRule"/>
</dbReference>
<feature type="domain" description="HMG box" evidence="5">
    <location>
        <begin position="860"/>
        <end position="940"/>
    </location>
</feature>
<dbReference type="InterPro" id="IPR036188">
    <property type="entry name" value="FAD/NAD-bd_sf"/>
</dbReference>
<keyword evidence="2" id="KW-0560">Oxidoreductase</keyword>
<evidence type="ECO:0000256" key="3">
    <source>
        <dbReference type="PROSITE-ProRule" id="PRU00267"/>
    </source>
</evidence>
<dbReference type="GO" id="GO:0010468">
    <property type="term" value="P:regulation of gene expression"/>
    <property type="evidence" value="ECO:0007669"/>
    <property type="project" value="UniProtKB-ARBA"/>
</dbReference>
<feature type="region of interest" description="Disordered" evidence="4">
    <location>
        <begin position="37"/>
        <end position="72"/>
    </location>
</feature>
<dbReference type="SUPFAM" id="SSF46689">
    <property type="entry name" value="Homeodomain-like"/>
    <property type="match status" value="1"/>
</dbReference>
<evidence type="ECO:0000259" key="6">
    <source>
        <dbReference type="PROSITE" id="PS50934"/>
    </source>
</evidence>
<dbReference type="InterPro" id="IPR036910">
    <property type="entry name" value="HMG_box_dom_sf"/>
</dbReference>
<name>A0A6A6HA94_VIRVR</name>
<dbReference type="InterPro" id="IPR009071">
    <property type="entry name" value="HMG_box_dom"/>
</dbReference>
<evidence type="ECO:0008006" key="9">
    <source>
        <dbReference type="Google" id="ProtNLM"/>
    </source>
</evidence>
<organism evidence="7 8">
    <name type="scientific">Viridothelium virens</name>
    <name type="common">Speckled blister lichen</name>
    <name type="synonym">Trypethelium virens</name>
    <dbReference type="NCBI Taxonomy" id="1048519"/>
    <lineage>
        <taxon>Eukaryota</taxon>
        <taxon>Fungi</taxon>
        <taxon>Dikarya</taxon>
        <taxon>Ascomycota</taxon>
        <taxon>Pezizomycotina</taxon>
        <taxon>Dothideomycetes</taxon>
        <taxon>Dothideomycetes incertae sedis</taxon>
        <taxon>Trypetheliales</taxon>
        <taxon>Trypetheliaceae</taxon>
        <taxon>Viridothelium</taxon>
    </lineage>
</organism>
<dbReference type="Gene3D" id="1.10.10.10">
    <property type="entry name" value="Winged helix-like DNA-binding domain superfamily/Winged helix DNA-binding domain"/>
    <property type="match status" value="1"/>
</dbReference>
<keyword evidence="3" id="KW-0238">DNA-binding</keyword>
<dbReference type="InterPro" id="IPR009057">
    <property type="entry name" value="Homeodomain-like_sf"/>
</dbReference>
<evidence type="ECO:0000256" key="2">
    <source>
        <dbReference type="ARBA" id="ARBA00023002"/>
    </source>
</evidence>
<dbReference type="SUPFAM" id="SSF51905">
    <property type="entry name" value="FAD/NAD(P)-binding domain"/>
    <property type="match status" value="1"/>
</dbReference>
<dbReference type="SUPFAM" id="SSF47095">
    <property type="entry name" value="HMG-box"/>
    <property type="match status" value="1"/>
</dbReference>
<accession>A0A6A6HA94</accession>
<sequence length="992" mass="109350">MPQIKSSEESFSVFDSQFIKSTASSPKSFPHVSPVGYPSGLSESLTSNSPQAIDGKKTKGFPRRVTKNPKPSSSIPQVLSWAEYARQCSLAAYTSRLNPFALSPGEDKLLRGHIDPIQVTTYLNIRNGILRLWTRNPLVPVTTDEAFGCAKTTRHFGLVSFAYQWLFRNGYINYGCVEVPNRFAPTSRLMKSTRFRRRQIVIIGAGMSGLGCARQLEGLFAQMGDYWSSIGEKMPKVVVLEARRRLGGRVYSHRLRTQITGSLPDSLPNTVELGAHIITGFEFGNPLNAIIRGQLALRYHGLRDNSDLYDCDGTVVNKERDDSIQKLYNDILERVCAYRHRNTPVKTMEGDRDLMLVGRDPSTNTLEKIEKALNTKTGADIAKVASHDQMAQRDKSTQHVPGGLEKLAGKAYQVSGTGAKSSATDAAKAMGWAAKEGAAGGQSLELDGFVNSSAHPTLGTTMDEAIRQYQSIINLTHQDMRLLNWHHANLEYSNAAHVDDLSLSGWDQDTGNEFEGEHSQIVGGYLQVPRALYQLPENLDVRFNADVAAINYDPSGDLYEKGLARITCRNGETLEADQVVLTVPLGVIKDGDMKFSPPLPEWKTGAIERLGFGLLNKVVLVYEEAFWDEDQDMFGLLNQSQVNGSIDPQDYSSKRGRFYLIWNCVKTSGRPVLIALMAGQAAYDTEVTENHELIREVTDRLSKIFSRKPVPEPSEVIVTRWRKDPWARGTYSYVGPKSLPGDYDVMAKPVGNLHFAGEATCGTHPATVHGAYLSGLRAAAEVVESMIGPIPVPQPLILEPTKAETTPSSTASKPRGAVKAVPTVSAPAVVPSGSVDRGDPEATILEAIFQQIGERPLKPIKEGTNPFLLYTKDKWMECKTACDEKKRNGPKNSSGKASKDEVRIALGKMWRQASDEEKKPYQERAEIRKQMTTAWMAEWKQKTEEWDREAARIREQFTDSKPQFGDQGAQLRAHLDAAAAAAAARGGSNGAV</sequence>
<dbReference type="Pfam" id="PF04433">
    <property type="entry name" value="SWIRM"/>
    <property type="match status" value="1"/>
</dbReference>
<dbReference type="InterPro" id="IPR007526">
    <property type="entry name" value="SWIRM"/>
</dbReference>
<dbReference type="PROSITE" id="PS50934">
    <property type="entry name" value="SWIRM"/>
    <property type="match status" value="1"/>
</dbReference>
<dbReference type="InterPro" id="IPR050281">
    <property type="entry name" value="Flavin_monoamine_oxidase"/>
</dbReference>
<evidence type="ECO:0000256" key="4">
    <source>
        <dbReference type="SAM" id="MobiDB-lite"/>
    </source>
</evidence>
<dbReference type="OrthoDB" id="9982100at2759"/>
<dbReference type="InterPro" id="IPR002937">
    <property type="entry name" value="Amino_oxidase"/>
</dbReference>
<dbReference type="Gene3D" id="3.50.50.60">
    <property type="entry name" value="FAD/NAD(P)-binding domain"/>
    <property type="match status" value="2"/>
</dbReference>
<dbReference type="PANTHER" id="PTHR10742:SF386">
    <property type="entry name" value="LYSINE-SPECIFIC HISTONE DEMETHYLASE 1A"/>
    <property type="match status" value="1"/>
</dbReference>
<feature type="compositionally biased region" description="Polar residues" evidence="4">
    <location>
        <begin position="41"/>
        <end position="51"/>
    </location>
</feature>
<dbReference type="SMART" id="SM00398">
    <property type="entry name" value="HMG"/>
    <property type="match status" value="1"/>
</dbReference>
<feature type="compositionally biased region" description="Basic residues" evidence="4">
    <location>
        <begin position="58"/>
        <end position="67"/>
    </location>
</feature>
<dbReference type="EMBL" id="ML991794">
    <property type="protein sequence ID" value="KAF2235054.1"/>
    <property type="molecule type" value="Genomic_DNA"/>
</dbReference>
<dbReference type="SUPFAM" id="SSF54373">
    <property type="entry name" value="FAD-linked reductases, C-terminal domain"/>
    <property type="match status" value="1"/>
</dbReference>
<proteinExistence type="inferred from homology"/>
<evidence type="ECO:0000313" key="8">
    <source>
        <dbReference type="Proteomes" id="UP000800092"/>
    </source>
</evidence>
<dbReference type="Gene3D" id="3.90.660.10">
    <property type="match status" value="1"/>
</dbReference>
<dbReference type="GO" id="GO:0003682">
    <property type="term" value="F:chromatin binding"/>
    <property type="evidence" value="ECO:0007669"/>
    <property type="project" value="TreeGrafter"/>
</dbReference>
<dbReference type="GO" id="GO:0050660">
    <property type="term" value="F:flavin adenine dinucleotide binding"/>
    <property type="evidence" value="ECO:0007669"/>
    <property type="project" value="TreeGrafter"/>
</dbReference>
<dbReference type="PROSITE" id="PS50118">
    <property type="entry name" value="HMG_BOX_2"/>
    <property type="match status" value="1"/>
</dbReference>
<dbReference type="AlphaFoldDB" id="A0A6A6HA94"/>
<gene>
    <name evidence="7" type="ORF">EV356DRAFT_445645</name>
</gene>
<keyword evidence="8" id="KW-1185">Reference proteome</keyword>
<evidence type="ECO:0000256" key="1">
    <source>
        <dbReference type="ARBA" id="ARBA00005995"/>
    </source>
</evidence>
<evidence type="ECO:0000313" key="7">
    <source>
        <dbReference type="EMBL" id="KAF2235054.1"/>
    </source>
</evidence>
<dbReference type="GO" id="GO:0005634">
    <property type="term" value="C:nucleus"/>
    <property type="evidence" value="ECO:0007669"/>
    <property type="project" value="UniProtKB-UniRule"/>
</dbReference>
<protein>
    <recommendedName>
        <fullName evidence="9">SWIRM domain-containing protein</fullName>
    </recommendedName>
</protein>
<dbReference type="Proteomes" id="UP000800092">
    <property type="component" value="Unassembled WGS sequence"/>
</dbReference>
<dbReference type="GO" id="GO:0006338">
    <property type="term" value="P:chromatin remodeling"/>
    <property type="evidence" value="ECO:0007669"/>
    <property type="project" value="TreeGrafter"/>
</dbReference>
<keyword evidence="3" id="KW-0539">Nucleus</keyword>
<dbReference type="Pfam" id="PF01593">
    <property type="entry name" value="Amino_oxidase"/>
    <property type="match status" value="2"/>
</dbReference>
<feature type="domain" description="SWIRM" evidence="6">
    <location>
        <begin position="88"/>
        <end position="183"/>
    </location>
</feature>